<name>A0ABZ0KT85_STRC4</name>
<geneLocation type="plasmid" evidence="1 2">
    <name>unnamed</name>
</geneLocation>
<proteinExistence type="predicted"/>
<dbReference type="RefSeq" id="WP_317928335.1">
    <property type="nucleotide sequence ID" value="NZ_CP137525.1"/>
</dbReference>
<evidence type="ECO:0000313" key="2">
    <source>
        <dbReference type="Proteomes" id="UP001305002"/>
    </source>
</evidence>
<dbReference type="Proteomes" id="UP001305002">
    <property type="component" value="Plasmid unnamed"/>
</dbReference>
<keyword evidence="2" id="KW-1185">Reference proteome</keyword>
<evidence type="ECO:0000313" key="1">
    <source>
        <dbReference type="EMBL" id="WOT40666.1"/>
    </source>
</evidence>
<dbReference type="EMBL" id="CP137525">
    <property type="protein sequence ID" value="WOT40666.1"/>
    <property type="molecule type" value="Genomic_DNA"/>
</dbReference>
<reference evidence="1 2" key="1">
    <citation type="journal article" date="2021" name="J. Microbiol. Biotechnol.">
        <title>An Efficient Markerless Deletion System Suitable for the Industrial Strains of Streptomyces.</title>
        <authorList>
            <person name="Dong J."/>
            <person name="Wei J."/>
            <person name="Li H."/>
            <person name="Zhao S."/>
            <person name="Guan W."/>
        </authorList>
    </citation>
    <scope>NUCLEOTIDE SEQUENCE [LARGE SCALE GENOMIC DNA]</scope>
    <source>
        <strain evidence="1 2">CICC 11043</strain>
    </source>
</reference>
<keyword evidence="1" id="KW-0614">Plasmid</keyword>
<gene>
    <name evidence="1" type="ORF">R5U08_41995</name>
</gene>
<organism evidence="1 2">
    <name type="scientific">Streptomyces coeruleorubidus</name>
    <dbReference type="NCBI Taxonomy" id="116188"/>
    <lineage>
        <taxon>Bacteria</taxon>
        <taxon>Bacillati</taxon>
        <taxon>Actinomycetota</taxon>
        <taxon>Actinomycetes</taxon>
        <taxon>Kitasatosporales</taxon>
        <taxon>Streptomycetaceae</taxon>
        <taxon>Streptomyces</taxon>
    </lineage>
</organism>
<evidence type="ECO:0008006" key="3">
    <source>
        <dbReference type="Google" id="ProtNLM"/>
    </source>
</evidence>
<accession>A0ABZ0KT85</accession>
<sequence>MASNNLPAVSADGAGNGFAALQAKLSVLQRAVGHCVEHSQLVKKRMRKAAKAADRLADLSAAAEVAPSHIGAVRDIDKQFDGAATVAGQLIGSFDRLNKAVAAAKAAHRTEYGGIRNAVVSSSVRQAKPGWYRQT</sequence>
<reference evidence="1 2" key="2">
    <citation type="journal article" date="2024" name="Microb. Biotechnol.">
        <title>The involvement of multiple ABC transporters in daunorubicin efflux in Streptomyces coeruleorubidus.</title>
        <authorList>
            <person name="Dong J."/>
            <person name="Ning J."/>
            <person name="Tian Y."/>
            <person name="Li H."/>
            <person name="Chen H."/>
            <person name="Guan W."/>
        </authorList>
    </citation>
    <scope>NUCLEOTIDE SEQUENCE [LARGE SCALE GENOMIC DNA]</scope>
    <source>
        <strain evidence="1 2">CICC 11043</strain>
    </source>
</reference>
<protein>
    <recommendedName>
        <fullName evidence="3">Conjugal transfer protein TraB</fullName>
    </recommendedName>
</protein>